<dbReference type="EMBL" id="CAJNRE010005032">
    <property type="protein sequence ID" value="CAF2041070.1"/>
    <property type="molecule type" value="Genomic_DNA"/>
</dbReference>
<reference evidence="2" key="1">
    <citation type="submission" date="2021-02" db="EMBL/GenBank/DDBJ databases">
        <authorList>
            <person name="Nowell W R."/>
        </authorList>
    </citation>
    <scope>NUCLEOTIDE SEQUENCE</scope>
</reference>
<organism evidence="2 4">
    <name type="scientific">Rotaria magnacalcarata</name>
    <dbReference type="NCBI Taxonomy" id="392030"/>
    <lineage>
        <taxon>Eukaryota</taxon>
        <taxon>Metazoa</taxon>
        <taxon>Spiralia</taxon>
        <taxon>Gnathifera</taxon>
        <taxon>Rotifera</taxon>
        <taxon>Eurotatoria</taxon>
        <taxon>Bdelloidea</taxon>
        <taxon>Philodinida</taxon>
        <taxon>Philodinidae</taxon>
        <taxon>Rotaria</taxon>
    </lineage>
</organism>
<proteinExistence type="predicted"/>
<dbReference type="Proteomes" id="UP000663824">
    <property type="component" value="Unassembled WGS sequence"/>
</dbReference>
<gene>
    <name evidence="2" type="ORF">CJN711_LOCUS30160</name>
    <name evidence="3" type="ORF">MBJ925_LOCUS11384</name>
</gene>
<accession>A0A815WGY0</accession>
<evidence type="ECO:0000313" key="2">
    <source>
        <dbReference type="EMBL" id="CAF1547645.1"/>
    </source>
</evidence>
<name>A0A815WGY0_9BILA</name>
<evidence type="ECO:0000313" key="3">
    <source>
        <dbReference type="EMBL" id="CAF2041070.1"/>
    </source>
</evidence>
<sequence length="571" mass="65183">MINPNGQEKFIGSKENGNISTATACISKEGKKSELRELKTQLKHGLQMCKMKDMTQIGERMKRTEERIQQYYDENRVNEAEQETTYLNELKQLKVLSEEISLKITVFFSKAIDQLNLSELENRLKYGLEKCKIKDVIELTERIKRTERRIDEYEDQDRRDEVEQEMNYLRDLEKLQRIVKEIFFRKSNETTSINNDNTLSQKISVGEIISHEERENVENLLEDLVHIPCCAEKTIMELLADFQQRLLGDSRVDKTFDSTFLKLQTLKDQIYNEELISETLRNYLQDLNRTVNNEDCSSTDKNIILLVGATGSGKSTTIQFLAGAKMKDTLIEIAPGKFVKHIATDGPVKNAQLSCVKTNPLSTSETRYILPVTVQLKHIFGDHETGEIILCDASGFDNTEGSEFEIANSVGLAEALRSCKSIKMLALSSYRSLGDNGEGIHKLVHILANIISDIEHRLYVIVFLNKEKGEDTTPNSMLHGFTKFAPTNNIHEMLIDIKSSTSDVNSDLRLDNTFIAVLNDMIDKTRDTTDIIDLVHGDPKILIKKLKKLEGIRYPSEVFRFSISQNTKHTI</sequence>
<dbReference type="Proteomes" id="UP000663855">
    <property type="component" value="Unassembled WGS sequence"/>
</dbReference>
<feature type="coiled-coil region" evidence="1">
    <location>
        <begin position="54"/>
        <end position="81"/>
    </location>
</feature>
<dbReference type="AlphaFoldDB" id="A0A815WGY0"/>
<protein>
    <submittedName>
        <fullName evidence="2">Uncharacterized protein</fullName>
    </submittedName>
</protein>
<dbReference type="InterPro" id="IPR027417">
    <property type="entry name" value="P-loop_NTPase"/>
</dbReference>
<evidence type="ECO:0000313" key="4">
    <source>
        <dbReference type="Proteomes" id="UP000663855"/>
    </source>
</evidence>
<feature type="coiled-coil region" evidence="1">
    <location>
        <begin position="136"/>
        <end position="163"/>
    </location>
</feature>
<keyword evidence="1" id="KW-0175">Coiled coil</keyword>
<comment type="caution">
    <text evidence="2">The sequence shown here is derived from an EMBL/GenBank/DDBJ whole genome shotgun (WGS) entry which is preliminary data.</text>
</comment>
<dbReference type="SUPFAM" id="SSF52540">
    <property type="entry name" value="P-loop containing nucleoside triphosphate hydrolases"/>
    <property type="match status" value="1"/>
</dbReference>
<dbReference type="Gene3D" id="3.40.50.300">
    <property type="entry name" value="P-loop containing nucleotide triphosphate hydrolases"/>
    <property type="match status" value="1"/>
</dbReference>
<dbReference type="EMBL" id="CAJNOV010014357">
    <property type="protein sequence ID" value="CAF1547645.1"/>
    <property type="molecule type" value="Genomic_DNA"/>
</dbReference>
<evidence type="ECO:0000256" key="1">
    <source>
        <dbReference type="SAM" id="Coils"/>
    </source>
</evidence>